<reference evidence="1" key="1">
    <citation type="submission" date="2019-04" db="EMBL/GenBank/DDBJ databases">
        <title>Microbes associate with the intestines of laboratory mice.</title>
        <authorList>
            <person name="Navarre W."/>
            <person name="Wong E."/>
            <person name="Huang K."/>
            <person name="Tropini C."/>
            <person name="Ng K."/>
            <person name="Yu B."/>
        </authorList>
    </citation>
    <scope>NUCLEOTIDE SEQUENCE</scope>
    <source>
        <strain evidence="1">NM04_E33</strain>
    </source>
</reference>
<evidence type="ECO:0000313" key="2">
    <source>
        <dbReference type="Proteomes" id="UP000306319"/>
    </source>
</evidence>
<accession>A0AC61RN32</accession>
<protein>
    <submittedName>
        <fullName evidence="1">DUF551 domain-containing protein</fullName>
    </submittedName>
</protein>
<dbReference type="Proteomes" id="UP000306319">
    <property type="component" value="Unassembled WGS sequence"/>
</dbReference>
<keyword evidence="2" id="KW-1185">Reference proteome</keyword>
<sequence length="135" mass="16052">MEQSLVNKLEHKARIAREKVIDDLKRAYEKHKDIQHYATASACIDMYGVGLFMDGAKEALNSQWRKPEDEMPKDGQLILIREYYRSARSGRFVNHVKEFMFFEDYGFELEERINSHLGYRITHWMPIPELNITQQ</sequence>
<proteinExistence type="predicted"/>
<gene>
    <name evidence="1" type="ORF">E5331_00540</name>
</gene>
<evidence type="ECO:0000313" key="1">
    <source>
        <dbReference type="EMBL" id="TGY80899.1"/>
    </source>
</evidence>
<organism evidence="1 2">
    <name type="scientific">Lepagella muris</name>
    <dbReference type="NCBI Taxonomy" id="3032870"/>
    <lineage>
        <taxon>Bacteria</taxon>
        <taxon>Pseudomonadati</taxon>
        <taxon>Bacteroidota</taxon>
        <taxon>Bacteroidia</taxon>
        <taxon>Bacteroidales</taxon>
        <taxon>Muribaculaceae</taxon>
        <taxon>Lepagella</taxon>
    </lineage>
</organism>
<name>A0AC61RN32_9BACT</name>
<comment type="caution">
    <text evidence="1">The sequence shown here is derived from an EMBL/GenBank/DDBJ whole genome shotgun (WGS) entry which is preliminary data.</text>
</comment>
<dbReference type="EMBL" id="SRYB01000001">
    <property type="protein sequence ID" value="TGY80899.1"/>
    <property type="molecule type" value="Genomic_DNA"/>
</dbReference>